<dbReference type="InterPro" id="IPR001314">
    <property type="entry name" value="Peptidase_S1A"/>
</dbReference>
<dbReference type="GO" id="GO:0005576">
    <property type="term" value="C:extracellular region"/>
    <property type="evidence" value="ECO:0007669"/>
    <property type="project" value="UniProtKB-SubCell"/>
</dbReference>
<dbReference type="InterPro" id="IPR043504">
    <property type="entry name" value="Peptidase_S1_PA_chymotrypsin"/>
</dbReference>
<dbReference type="Gene3D" id="2.40.10.10">
    <property type="entry name" value="Trypsin-like serine proteases"/>
    <property type="match status" value="2"/>
</dbReference>
<dbReference type="SMART" id="SM00020">
    <property type="entry name" value="Tryp_SPc"/>
    <property type="match status" value="1"/>
</dbReference>
<feature type="chain" id="PRO_5044978359" description="CLIP domain-containing serine protease" evidence="8">
    <location>
        <begin position="20"/>
        <end position="456"/>
    </location>
</feature>
<evidence type="ECO:0000256" key="1">
    <source>
        <dbReference type="ARBA" id="ARBA00022670"/>
    </source>
</evidence>
<dbReference type="EC" id="3.4.21.-" evidence="7"/>
<dbReference type="PANTHER" id="PTHR24256">
    <property type="entry name" value="TRYPTASE-RELATED"/>
    <property type="match status" value="1"/>
</dbReference>
<dbReference type="InterPro" id="IPR038565">
    <property type="entry name" value="CLIP_sf"/>
</dbReference>
<proteinExistence type="inferred from homology"/>
<dbReference type="PROSITE" id="PS00134">
    <property type="entry name" value="TRYPSIN_HIS"/>
    <property type="match status" value="1"/>
</dbReference>
<dbReference type="GO" id="GO:0004252">
    <property type="term" value="F:serine-type endopeptidase activity"/>
    <property type="evidence" value="ECO:0007669"/>
    <property type="project" value="UniProtKB-UniRule"/>
</dbReference>
<dbReference type="Pfam" id="PF12032">
    <property type="entry name" value="CLIP"/>
    <property type="match status" value="2"/>
</dbReference>
<evidence type="ECO:0000256" key="5">
    <source>
        <dbReference type="ARBA" id="ARBA00023157"/>
    </source>
</evidence>
<dbReference type="RefSeq" id="XP_026492014.2">
    <property type="nucleotide sequence ID" value="XM_026636229.2"/>
</dbReference>
<feature type="domain" description="Clip" evidence="10">
    <location>
        <begin position="96"/>
        <end position="146"/>
    </location>
</feature>
<feature type="domain" description="Clip" evidence="10">
    <location>
        <begin position="23"/>
        <end position="73"/>
    </location>
</feature>
<keyword evidence="4 7" id="KW-0720">Serine protease</keyword>
<dbReference type="InterPro" id="IPR051487">
    <property type="entry name" value="Ser/Thr_Proteases_Immune/Dev"/>
</dbReference>
<comment type="domain">
    <text evidence="8">The clip domain consists of 35-55 residues which are 'knitted' together usually by 3 conserved disulfide bonds forming a clip-like compact structure.</text>
</comment>
<feature type="signal peptide" evidence="8">
    <location>
        <begin position="1"/>
        <end position="19"/>
    </location>
</feature>
<dbReference type="Proteomes" id="UP001652626">
    <property type="component" value="Chromosome 23"/>
</dbReference>
<keyword evidence="3 7" id="KW-0378">Hydrolase</keyword>
<dbReference type="GeneID" id="113397776"/>
<evidence type="ECO:0000259" key="9">
    <source>
        <dbReference type="PROSITE" id="PS50240"/>
    </source>
</evidence>
<comment type="subcellular location">
    <subcellularLocation>
        <location evidence="8">Secreted</location>
    </subcellularLocation>
</comment>
<keyword evidence="1 7" id="KW-0645">Protease</keyword>
<dbReference type="InterPro" id="IPR022700">
    <property type="entry name" value="CLIP"/>
</dbReference>
<dbReference type="InterPro" id="IPR001254">
    <property type="entry name" value="Trypsin_dom"/>
</dbReference>
<keyword evidence="2 8" id="KW-0732">Signal</keyword>
<reference evidence="12" key="1">
    <citation type="submission" date="2025-08" db="UniProtKB">
        <authorList>
            <consortium name="RefSeq"/>
        </authorList>
    </citation>
    <scope>IDENTIFICATION</scope>
    <source>
        <tissue evidence="12">Whole body</tissue>
    </source>
</reference>
<evidence type="ECO:0000256" key="8">
    <source>
        <dbReference type="RuleBase" id="RU366078"/>
    </source>
</evidence>
<evidence type="ECO:0000256" key="6">
    <source>
        <dbReference type="ARBA" id="ARBA00024195"/>
    </source>
</evidence>
<dbReference type="OrthoDB" id="9981647at2759"/>
<sequence length="456" mass="50379">MKRIFKIVTFVTLTCIVFGQEDYCITPTGIDGKCVLLADCDKLRNLIKGTTLDREILKQWHCGFIRENPMVCCPVKTSTTTTTTTAATVTIPPEKRCVTLEGTYGSCVSLDSCPKVAKRLKEASEEDLEYVQRSRCIGSAMYSVCCDTPIDGNHRLTTKKPVTGLDRFSINNMCTPKPGLPDPNKDCCGIDSASGNKIIYGVPTSIDQYPWLALIEYTRDYLCGGTLISSEYVLTAAHCLITTAKKSRGAKSVRLGEYNTTNNGPDCVEVEGDGLDCTTGAISIPIAETIIHPQYNTDKIVIQANDIALIKLEKLAPYDEFVRPICLPTFDITLSTPQRDMRYFVAGWGAVDETHTRSDIKLHSDLIFVDQTSCRELYSRKGVSLVWNKQMCAGGELNKDSCKGDSGGPLMYQDEKKFELTGVISFGILQCGNQGKPSIYTKVYDYIPWIKSVVEP</sequence>
<dbReference type="GO" id="GO:0006508">
    <property type="term" value="P:proteolysis"/>
    <property type="evidence" value="ECO:0007669"/>
    <property type="project" value="UniProtKB-KW"/>
</dbReference>
<evidence type="ECO:0000259" key="10">
    <source>
        <dbReference type="PROSITE" id="PS51888"/>
    </source>
</evidence>
<dbReference type="Pfam" id="PF00089">
    <property type="entry name" value="Trypsin"/>
    <property type="match status" value="1"/>
</dbReference>
<dbReference type="InterPro" id="IPR033116">
    <property type="entry name" value="TRYPSIN_SER"/>
</dbReference>
<dbReference type="AlphaFoldDB" id="A0A8B8I4L8"/>
<name>A0A8B8I4L8_VANTA</name>
<keyword evidence="5" id="KW-1015">Disulfide bond</keyword>
<feature type="domain" description="Peptidase S1" evidence="9">
    <location>
        <begin position="198"/>
        <end position="455"/>
    </location>
</feature>
<dbReference type="PROSITE" id="PS51888">
    <property type="entry name" value="CLIP"/>
    <property type="match status" value="2"/>
</dbReference>
<dbReference type="PROSITE" id="PS50240">
    <property type="entry name" value="TRYPSIN_DOM"/>
    <property type="match status" value="1"/>
</dbReference>
<comment type="similarity">
    <text evidence="6 8">Belongs to the peptidase S1 family. CLIP subfamily.</text>
</comment>
<dbReference type="InterPro" id="IPR018114">
    <property type="entry name" value="TRYPSIN_HIS"/>
</dbReference>
<evidence type="ECO:0000256" key="7">
    <source>
        <dbReference type="RuleBase" id="RU363034"/>
    </source>
</evidence>
<dbReference type="SMART" id="SM00680">
    <property type="entry name" value="CLIP"/>
    <property type="match status" value="2"/>
</dbReference>
<evidence type="ECO:0000313" key="11">
    <source>
        <dbReference type="Proteomes" id="UP001652626"/>
    </source>
</evidence>
<protein>
    <recommendedName>
        <fullName evidence="8">CLIP domain-containing serine protease</fullName>
        <ecNumber evidence="7">3.4.21.-</ecNumber>
    </recommendedName>
</protein>
<keyword evidence="11" id="KW-1185">Reference proteome</keyword>
<keyword evidence="8" id="KW-0964">Secreted</keyword>
<dbReference type="CDD" id="cd00190">
    <property type="entry name" value="Tryp_SPc"/>
    <property type="match status" value="1"/>
</dbReference>
<dbReference type="OMA" id="GANCTSI"/>
<evidence type="ECO:0000256" key="3">
    <source>
        <dbReference type="ARBA" id="ARBA00022801"/>
    </source>
</evidence>
<dbReference type="PRINTS" id="PR00722">
    <property type="entry name" value="CHYMOTRYPSIN"/>
</dbReference>
<evidence type="ECO:0000256" key="2">
    <source>
        <dbReference type="ARBA" id="ARBA00022729"/>
    </source>
</evidence>
<evidence type="ECO:0000313" key="12">
    <source>
        <dbReference type="RefSeq" id="XP_026492014.2"/>
    </source>
</evidence>
<organism evidence="11 12">
    <name type="scientific">Vanessa tameamea</name>
    <name type="common">Kamehameha butterfly</name>
    <dbReference type="NCBI Taxonomy" id="334116"/>
    <lineage>
        <taxon>Eukaryota</taxon>
        <taxon>Metazoa</taxon>
        <taxon>Ecdysozoa</taxon>
        <taxon>Arthropoda</taxon>
        <taxon>Hexapoda</taxon>
        <taxon>Insecta</taxon>
        <taxon>Pterygota</taxon>
        <taxon>Neoptera</taxon>
        <taxon>Endopterygota</taxon>
        <taxon>Lepidoptera</taxon>
        <taxon>Glossata</taxon>
        <taxon>Ditrysia</taxon>
        <taxon>Papilionoidea</taxon>
        <taxon>Nymphalidae</taxon>
        <taxon>Nymphalinae</taxon>
        <taxon>Vanessa</taxon>
    </lineage>
</organism>
<dbReference type="SUPFAM" id="SSF50494">
    <property type="entry name" value="Trypsin-like serine proteases"/>
    <property type="match status" value="1"/>
</dbReference>
<dbReference type="Gene3D" id="3.30.1640.30">
    <property type="match status" value="2"/>
</dbReference>
<accession>A0A8B8I4L8</accession>
<gene>
    <name evidence="12" type="primary">LOC113397776</name>
</gene>
<dbReference type="InterPro" id="IPR009003">
    <property type="entry name" value="Peptidase_S1_PA"/>
</dbReference>
<evidence type="ECO:0000256" key="4">
    <source>
        <dbReference type="ARBA" id="ARBA00022825"/>
    </source>
</evidence>
<dbReference type="PROSITE" id="PS00135">
    <property type="entry name" value="TRYPSIN_SER"/>
    <property type="match status" value="1"/>
</dbReference>